<dbReference type="InterPro" id="IPR039426">
    <property type="entry name" value="TonB-dep_rcpt-like"/>
</dbReference>
<evidence type="ECO:0000256" key="4">
    <source>
        <dbReference type="ARBA" id="ARBA00022692"/>
    </source>
</evidence>
<dbReference type="Gene3D" id="2.170.130.10">
    <property type="entry name" value="TonB-dependent receptor, plug domain"/>
    <property type="match status" value="1"/>
</dbReference>
<dbReference type="NCBIfam" id="TIGR04057">
    <property type="entry name" value="SusC_RagA_signa"/>
    <property type="match status" value="1"/>
</dbReference>
<dbReference type="InterPro" id="IPR008969">
    <property type="entry name" value="CarboxyPept-like_regulatory"/>
</dbReference>
<dbReference type="Pfam" id="PF07715">
    <property type="entry name" value="Plug"/>
    <property type="match status" value="1"/>
</dbReference>
<keyword evidence="2 7" id="KW-0813">Transport</keyword>
<dbReference type="SUPFAM" id="SSF56935">
    <property type="entry name" value="Porins"/>
    <property type="match status" value="1"/>
</dbReference>
<evidence type="ECO:0000313" key="9">
    <source>
        <dbReference type="EMBL" id="SFF37188.1"/>
    </source>
</evidence>
<evidence type="ECO:0000313" key="10">
    <source>
        <dbReference type="Proteomes" id="UP000198964"/>
    </source>
</evidence>
<dbReference type="NCBIfam" id="TIGR04056">
    <property type="entry name" value="OMP_RagA_SusC"/>
    <property type="match status" value="1"/>
</dbReference>
<keyword evidence="10" id="KW-1185">Reference proteome</keyword>
<dbReference type="RefSeq" id="WP_212733497.1">
    <property type="nucleotide sequence ID" value="NZ_FONW01000005.1"/>
</dbReference>
<protein>
    <submittedName>
        <fullName evidence="9">TonB-linked outer membrane protein, SusC/RagA family</fullName>
    </submittedName>
</protein>
<dbReference type="Pfam" id="PF13715">
    <property type="entry name" value="CarbopepD_reg_2"/>
    <property type="match status" value="1"/>
</dbReference>
<dbReference type="InterPro" id="IPR023997">
    <property type="entry name" value="TonB-dep_OMP_SusC/RagA_CS"/>
</dbReference>
<dbReference type="SUPFAM" id="SSF49464">
    <property type="entry name" value="Carboxypeptidase regulatory domain-like"/>
    <property type="match status" value="1"/>
</dbReference>
<proteinExistence type="inferred from homology"/>
<feature type="domain" description="TonB-dependent receptor plug" evidence="8">
    <location>
        <begin position="124"/>
        <end position="247"/>
    </location>
</feature>
<name>A0A1I2I6B1_9BACT</name>
<gene>
    <name evidence="9" type="ORF">SAMN05216283_105119</name>
</gene>
<dbReference type="PROSITE" id="PS52016">
    <property type="entry name" value="TONB_DEPENDENT_REC_3"/>
    <property type="match status" value="1"/>
</dbReference>
<comment type="similarity">
    <text evidence="7">Belongs to the TonB-dependent receptor family.</text>
</comment>
<dbReference type="InterPro" id="IPR012910">
    <property type="entry name" value="Plug_dom"/>
</dbReference>
<evidence type="ECO:0000256" key="1">
    <source>
        <dbReference type="ARBA" id="ARBA00004571"/>
    </source>
</evidence>
<dbReference type="GO" id="GO:0009279">
    <property type="term" value="C:cell outer membrane"/>
    <property type="evidence" value="ECO:0007669"/>
    <property type="project" value="UniProtKB-SubCell"/>
</dbReference>
<dbReference type="EMBL" id="FONW01000005">
    <property type="protein sequence ID" value="SFF37188.1"/>
    <property type="molecule type" value="Genomic_DNA"/>
</dbReference>
<keyword evidence="3 7" id="KW-1134">Transmembrane beta strand</keyword>
<dbReference type="AlphaFoldDB" id="A0A1I2I6B1"/>
<keyword evidence="4 7" id="KW-0812">Transmembrane</keyword>
<keyword evidence="6 7" id="KW-0998">Cell outer membrane</keyword>
<reference evidence="9 10" key="1">
    <citation type="submission" date="2016-10" db="EMBL/GenBank/DDBJ databases">
        <authorList>
            <person name="de Groot N.N."/>
        </authorList>
    </citation>
    <scope>NUCLEOTIDE SEQUENCE [LARGE SCALE GENOMIC DNA]</scope>
    <source>
        <strain evidence="9 10">CGMCC 1.9156</strain>
    </source>
</reference>
<organism evidence="9 10">
    <name type="scientific">Sunxiuqinia elliptica</name>
    <dbReference type="NCBI Taxonomy" id="655355"/>
    <lineage>
        <taxon>Bacteria</taxon>
        <taxon>Pseudomonadati</taxon>
        <taxon>Bacteroidota</taxon>
        <taxon>Bacteroidia</taxon>
        <taxon>Marinilabiliales</taxon>
        <taxon>Prolixibacteraceae</taxon>
        <taxon>Sunxiuqinia</taxon>
    </lineage>
</organism>
<dbReference type="Gene3D" id="2.60.40.1120">
    <property type="entry name" value="Carboxypeptidase-like, regulatory domain"/>
    <property type="match status" value="1"/>
</dbReference>
<evidence type="ECO:0000256" key="2">
    <source>
        <dbReference type="ARBA" id="ARBA00022448"/>
    </source>
</evidence>
<dbReference type="InterPro" id="IPR037066">
    <property type="entry name" value="Plug_dom_sf"/>
</dbReference>
<dbReference type="Proteomes" id="UP000198964">
    <property type="component" value="Unassembled WGS sequence"/>
</dbReference>
<evidence type="ECO:0000256" key="3">
    <source>
        <dbReference type="ARBA" id="ARBA00022452"/>
    </source>
</evidence>
<evidence type="ECO:0000256" key="5">
    <source>
        <dbReference type="ARBA" id="ARBA00023136"/>
    </source>
</evidence>
<evidence type="ECO:0000259" key="8">
    <source>
        <dbReference type="Pfam" id="PF07715"/>
    </source>
</evidence>
<comment type="subcellular location">
    <subcellularLocation>
        <location evidence="1 7">Cell outer membrane</location>
        <topology evidence="1 7">Multi-pass membrane protein</topology>
    </subcellularLocation>
</comment>
<dbReference type="InterPro" id="IPR036942">
    <property type="entry name" value="Beta-barrel_TonB_sf"/>
</dbReference>
<evidence type="ECO:0000256" key="7">
    <source>
        <dbReference type="PROSITE-ProRule" id="PRU01360"/>
    </source>
</evidence>
<keyword evidence="5 7" id="KW-0472">Membrane</keyword>
<dbReference type="Gene3D" id="2.40.170.20">
    <property type="entry name" value="TonB-dependent receptor, beta-barrel domain"/>
    <property type="match status" value="1"/>
</dbReference>
<dbReference type="InterPro" id="IPR023996">
    <property type="entry name" value="TonB-dep_OMP_SusC/RagA"/>
</dbReference>
<evidence type="ECO:0000256" key="6">
    <source>
        <dbReference type="ARBA" id="ARBA00023237"/>
    </source>
</evidence>
<dbReference type="STRING" id="655355.SAMN05216283_105119"/>
<accession>A0A1I2I6B1</accession>
<sequence length="1044" mass="113736">MNRKLKWLMKSLFTLTVLLMGVGIVMAQEVKISGTITSSEDGAPLPGVSVVQQGTTNGTVTDFDGNYSIAVPQGSIVVFSFIGMETHEMTADGAKTYNVVLDPETTGLDEVVVTALGIKREQKTLGYAMQELKGESLLESREVNLTNSLTGKVTGLQVIRSSNGPAGSSKIVLRGYSSLTGDNQPLIVVDGVPIDNFTGASNNDYWNPSTDMGNGLSDINPEDIASMSVLKGASAAALYGSRAGNGVILITTKTGRKRDGLGITVSSSVGFQSTFITPDMQKAFGQGTEGSFDNRKGSSWGPAIAGQDVEKWDGTTAPLTSANNIDNFFDTGINLNNNVSFQQQINKTSLYTSVTQTSDKSMIPGAKLNRTNLMTRSMSTFGENDDWVLDTKIQYVRSTANNRPLGGDNSSNSFRTMYLLPVSLDIRDFQNPINELGNMQWYGGGNSVNPYWGEKYNLNEDVRDRFIFHGSLKYNFTDWLHAEVKAGADIYSTNTETKLHAGSPISATGRYSLGKSSHREINYSTLVTAQKDNVFGKFGGMVTLGGNLMEQESSGISGSSGELEIPNLFALNNGQDKPSIKETFSSKKINSVYGLLQVNYDGYLFLEGTFRNDWSSSLHPDNRSFFYPSVNASWIITDMINKNGGYLPEWLTFAKIRTSYAEVGNDLPPYQLYNTYWVDKDPLGNTTAGLNNTQYDPGVQSELIKSYEVGIDGRFFNNRLGFDFAWYKSNATRQLINLPMDPLSGFKNKKINAGDIQNTGVELMVNGRILDSANDGLTWDVQLNYSFNKNTIEDLYNDIKIYELGGFDNVKILANVGGEYGEIHGTKFLRVEDVDSPHYGKLLLTEDGLPQGTTEKEKIGSQQPDALVGLTNTFSYKGFSFSFLIDGRFGGEMFSATNQSMQASGTALVTAPGGSREDMVLDGVIASGNGFVANDQSITAQQYWTTVTSTTGNLGIGEANIYDATNIRLRTLQLNYSLPKSLLSKTVFQRASVGFSCNNVLMIKSHMNGVDPESTFATGTNAIGFENTAPPTSRNFLFNITLGF</sequence>